<feature type="transmembrane region" description="Helical" evidence="1">
    <location>
        <begin position="273"/>
        <end position="297"/>
    </location>
</feature>
<feature type="transmembrane region" description="Helical" evidence="1">
    <location>
        <begin position="191"/>
        <end position="210"/>
    </location>
</feature>
<protein>
    <submittedName>
        <fullName evidence="2">FtsX-like permease family protein</fullName>
    </submittedName>
</protein>
<dbReference type="OrthoDB" id="5146032at2"/>
<reference evidence="2 3" key="1">
    <citation type="submission" date="2019-01" db="EMBL/GenBank/DDBJ databases">
        <title>Genome sequencing of strain FW10M-9.</title>
        <authorList>
            <person name="Heo J."/>
            <person name="Kim S.-J."/>
            <person name="Kim J.-S."/>
            <person name="Hong S.-B."/>
            <person name="Kwon S.-W."/>
        </authorList>
    </citation>
    <scope>NUCLEOTIDE SEQUENCE [LARGE SCALE GENOMIC DNA]</scope>
    <source>
        <strain evidence="2 3">FW10M-9</strain>
    </source>
</reference>
<feature type="transmembrane region" description="Helical" evidence="1">
    <location>
        <begin position="57"/>
        <end position="80"/>
    </location>
</feature>
<feature type="transmembrane region" description="Helical" evidence="1">
    <location>
        <begin position="148"/>
        <end position="170"/>
    </location>
</feature>
<evidence type="ECO:0000256" key="1">
    <source>
        <dbReference type="SAM" id="Phobius"/>
    </source>
</evidence>
<feature type="transmembrane region" description="Helical" evidence="1">
    <location>
        <begin position="564"/>
        <end position="584"/>
    </location>
</feature>
<feature type="transmembrane region" description="Helical" evidence="1">
    <location>
        <begin position="101"/>
        <end position="128"/>
    </location>
</feature>
<name>A0A4P6F563_9MICO</name>
<feature type="transmembrane region" description="Helical" evidence="1">
    <location>
        <begin position="230"/>
        <end position="252"/>
    </location>
</feature>
<gene>
    <name evidence="2" type="ORF">ET471_11030</name>
</gene>
<dbReference type="Proteomes" id="UP000292118">
    <property type="component" value="Chromosome"/>
</dbReference>
<evidence type="ECO:0000313" key="3">
    <source>
        <dbReference type="Proteomes" id="UP000292118"/>
    </source>
</evidence>
<organism evidence="2 3">
    <name type="scientific">Xylanimonas protaetiae</name>
    <dbReference type="NCBI Taxonomy" id="2509457"/>
    <lineage>
        <taxon>Bacteria</taxon>
        <taxon>Bacillati</taxon>
        <taxon>Actinomycetota</taxon>
        <taxon>Actinomycetes</taxon>
        <taxon>Micrococcales</taxon>
        <taxon>Promicromonosporaceae</taxon>
        <taxon>Xylanimonas</taxon>
    </lineage>
</organism>
<feature type="transmembrane region" description="Helical" evidence="1">
    <location>
        <begin position="514"/>
        <end position="536"/>
    </location>
</feature>
<keyword evidence="1" id="KW-0812">Transmembrane</keyword>
<keyword evidence="1" id="KW-0472">Membrane</keyword>
<dbReference type="RefSeq" id="WP_129188310.1">
    <property type="nucleotide sequence ID" value="NZ_CP035493.1"/>
</dbReference>
<proteinExistence type="predicted"/>
<dbReference type="AlphaFoldDB" id="A0A4P6F563"/>
<dbReference type="EMBL" id="CP035493">
    <property type="protein sequence ID" value="QAY70496.1"/>
    <property type="molecule type" value="Genomic_DNA"/>
</dbReference>
<keyword evidence="1" id="KW-1133">Transmembrane helix</keyword>
<keyword evidence="3" id="KW-1185">Reference proteome</keyword>
<accession>A0A4P6F563</accession>
<dbReference type="KEGG" id="xya:ET471_11030"/>
<sequence>MSALVTLGLRLARAGGALRAWSIAVGNAVGILLLLAALALPVALFPDPVERAAERPSLLAVLTFLLVPGGVLLVMVGRLSSGVRDQRLASLRMIGLPPRHTRVVAAVENGFLALCGAVAGAAVFLAVVQPVSGVVADSDGVLAQGFDVGALQVVVAVVGVVALSVVVGTASTWDRALPGAARAEARPRTPGAWRLLVLAAGVGALAWLASTDVGTTDDGLETVLMLGGSLLTGVGIALVTPLVVSWVAAALVRSDAVTPRLAGRAIQADSASASRVVAGLGVAVFLATGALGVLGAFEAAPQYATALRSFGPGPQRLFLATVDDSRTSDGGPMRDADLAAVLEIPGVRGVAPTTLLADCDADQNCLEVLVGTCAQVEVAFEISGCDDTRASVIVTDDTGMPHLGFSAPAPGDSVHLVLDPEVREVAQTVLLDGPPLTQHLRAQVEAWSWPSYAVAFVPASMLGDWYTPPTNVEVVADGGNVTRQRLIDWADARGGLYAFQPYDTDYKAIMNIRAAVWTLCGIAVAVALVVLALGAADRANERRRSVARQVMAGVPGRVLRRSQLLQVLLPVVVAVGLALAAGAVGVRGYANLAESGTLLDGRGWAALVATAATGGLLAALSTVPLARTRITPELLRRE</sequence>
<feature type="transmembrane region" description="Helical" evidence="1">
    <location>
        <begin position="21"/>
        <end position="45"/>
    </location>
</feature>
<feature type="transmembrane region" description="Helical" evidence="1">
    <location>
        <begin position="604"/>
        <end position="626"/>
    </location>
</feature>
<evidence type="ECO:0000313" key="2">
    <source>
        <dbReference type="EMBL" id="QAY70496.1"/>
    </source>
</evidence>